<organism evidence="1 2">
    <name type="scientific">Piscinibacterium candidicorallinum</name>
    <dbReference type="NCBI Taxonomy" id="1793872"/>
    <lineage>
        <taxon>Bacteria</taxon>
        <taxon>Pseudomonadati</taxon>
        <taxon>Pseudomonadota</taxon>
        <taxon>Betaproteobacteria</taxon>
        <taxon>Burkholderiales</taxon>
        <taxon>Piscinibacterium</taxon>
    </lineage>
</organism>
<name>A0ABV7H976_9BURK</name>
<accession>A0ABV7H976</accession>
<reference evidence="2" key="1">
    <citation type="journal article" date="2019" name="Int. J. Syst. Evol. Microbiol.">
        <title>The Global Catalogue of Microorganisms (GCM) 10K type strain sequencing project: providing services to taxonomists for standard genome sequencing and annotation.</title>
        <authorList>
            <consortium name="The Broad Institute Genomics Platform"/>
            <consortium name="The Broad Institute Genome Sequencing Center for Infectious Disease"/>
            <person name="Wu L."/>
            <person name="Ma J."/>
        </authorList>
    </citation>
    <scope>NUCLEOTIDE SEQUENCE [LARGE SCALE GENOMIC DNA]</scope>
    <source>
        <strain evidence="2">KCTC 52168</strain>
    </source>
</reference>
<dbReference type="EMBL" id="JBHRTI010000004">
    <property type="protein sequence ID" value="MFC3148121.1"/>
    <property type="molecule type" value="Genomic_DNA"/>
</dbReference>
<keyword evidence="2" id="KW-1185">Reference proteome</keyword>
<gene>
    <name evidence="1" type="ORF">ACFOEN_10750</name>
</gene>
<dbReference type="Proteomes" id="UP001595556">
    <property type="component" value="Unassembled WGS sequence"/>
</dbReference>
<evidence type="ECO:0000313" key="2">
    <source>
        <dbReference type="Proteomes" id="UP001595556"/>
    </source>
</evidence>
<evidence type="ECO:0000313" key="1">
    <source>
        <dbReference type="EMBL" id="MFC3148121.1"/>
    </source>
</evidence>
<comment type="caution">
    <text evidence="1">The sequence shown here is derived from an EMBL/GenBank/DDBJ whole genome shotgun (WGS) entry which is preliminary data.</text>
</comment>
<sequence length="105" mass="11360">MPQSIVEVIIELKHKATSTSVVTPVPPPPPNPWTHLLRLVRELVDGEPGASRLQLHSVGGSLPLAALRQQLLATVAQIDDASRRPNEPAQITLDLTSVIEALPRE</sequence>
<protein>
    <submittedName>
        <fullName evidence="1">Uncharacterized protein</fullName>
    </submittedName>
</protein>
<dbReference type="RefSeq" id="WP_377303764.1">
    <property type="nucleotide sequence ID" value="NZ_CP180191.1"/>
</dbReference>
<proteinExistence type="predicted"/>